<evidence type="ECO:0000259" key="14">
    <source>
        <dbReference type="PROSITE" id="PS50923"/>
    </source>
</evidence>
<evidence type="ECO:0000256" key="5">
    <source>
        <dbReference type="ARBA" id="ARBA00022729"/>
    </source>
</evidence>
<evidence type="ECO:0000256" key="11">
    <source>
        <dbReference type="SAM" id="SignalP"/>
    </source>
</evidence>
<evidence type="ECO:0000256" key="7">
    <source>
        <dbReference type="ARBA" id="ARBA00023157"/>
    </source>
</evidence>
<dbReference type="GO" id="GO:0032991">
    <property type="term" value="C:protein-containing complex"/>
    <property type="evidence" value="ECO:0007669"/>
    <property type="project" value="UniProtKB-ARBA"/>
</dbReference>
<feature type="chain" id="PRO_5025012125" description="C3/C5 convertase" evidence="11">
    <location>
        <begin position="20"/>
        <end position="663"/>
    </location>
</feature>
<evidence type="ECO:0000256" key="4">
    <source>
        <dbReference type="ARBA" id="ARBA00022659"/>
    </source>
</evidence>
<keyword evidence="8" id="KW-0325">Glycoprotein</keyword>
<dbReference type="InterPro" id="IPR035976">
    <property type="entry name" value="Sushi/SCR/CCP_sf"/>
</dbReference>
<evidence type="ECO:0000256" key="3">
    <source>
        <dbReference type="ARBA" id="ARBA00004241"/>
    </source>
</evidence>
<evidence type="ECO:0000256" key="1">
    <source>
        <dbReference type="ARBA" id="ARBA00001936"/>
    </source>
</evidence>
<dbReference type="CDD" id="cd00033">
    <property type="entry name" value="CCP"/>
    <property type="match status" value="2"/>
</dbReference>
<dbReference type="CDD" id="cd01450">
    <property type="entry name" value="vWFA_subfamily_ECM"/>
    <property type="match status" value="1"/>
</dbReference>
<dbReference type="SMART" id="SM00020">
    <property type="entry name" value="Tryp_SPc"/>
    <property type="match status" value="1"/>
</dbReference>
<dbReference type="InterPro" id="IPR000436">
    <property type="entry name" value="Sushi_SCR_CCP_dom"/>
</dbReference>
<comment type="cofactor">
    <cofactor evidence="1">
        <name>Mn(2+)</name>
        <dbReference type="ChEBI" id="CHEBI:29035"/>
    </cofactor>
</comment>
<dbReference type="InterPro" id="IPR036465">
    <property type="entry name" value="vWFA_dom_sf"/>
</dbReference>
<evidence type="ECO:0000259" key="12">
    <source>
        <dbReference type="PROSITE" id="PS50234"/>
    </source>
</evidence>
<dbReference type="Gene3D" id="3.40.50.410">
    <property type="entry name" value="von Willebrand factor, type A domain"/>
    <property type="match status" value="1"/>
</dbReference>
<dbReference type="SMART" id="SM00032">
    <property type="entry name" value="CCP"/>
    <property type="match status" value="2"/>
</dbReference>
<dbReference type="SMART" id="SM00327">
    <property type="entry name" value="VWA"/>
    <property type="match status" value="1"/>
</dbReference>
<dbReference type="InterPro" id="IPR009003">
    <property type="entry name" value="Peptidase_S1_PA"/>
</dbReference>
<dbReference type="SUPFAM" id="SSF57535">
    <property type="entry name" value="Complement control module/SCR domain"/>
    <property type="match status" value="2"/>
</dbReference>
<dbReference type="Pfam" id="PF00089">
    <property type="entry name" value="Trypsin"/>
    <property type="match status" value="1"/>
</dbReference>
<dbReference type="GO" id="GO:0006508">
    <property type="term" value="P:proteolysis"/>
    <property type="evidence" value="ECO:0007669"/>
    <property type="project" value="InterPro"/>
</dbReference>
<dbReference type="Gene3D" id="2.40.10.10">
    <property type="entry name" value="Trypsin-like serine proteases"/>
    <property type="match status" value="2"/>
</dbReference>
<accession>A0A646QGK0</accession>
<comment type="caution">
    <text evidence="10">Lacks conserved residue(s) required for the propagation of feature annotation.</text>
</comment>
<dbReference type="GO" id="GO:0004252">
    <property type="term" value="F:serine-type endopeptidase activity"/>
    <property type="evidence" value="ECO:0007669"/>
    <property type="project" value="InterPro"/>
</dbReference>
<dbReference type="AlphaFoldDB" id="A0A646QGK0"/>
<organism evidence="15">
    <name type="scientific">Hemiscolopendra marginata</name>
    <dbReference type="NCBI Taxonomy" id="943146"/>
    <lineage>
        <taxon>Eukaryota</taxon>
        <taxon>Metazoa</taxon>
        <taxon>Ecdysozoa</taxon>
        <taxon>Arthropoda</taxon>
        <taxon>Myriapoda</taxon>
        <taxon>Chilopoda</taxon>
        <taxon>Pleurostigmophora</taxon>
        <taxon>Scolopendromorpha</taxon>
        <taxon>Scolopendridae</taxon>
        <taxon>Hemiscolopendra</taxon>
    </lineage>
</organism>
<evidence type="ECO:0000256" key="2">
    <source>
        <dbReference type="ARBA" id="ARBA00001946"/>
    </source>
</evidence>
<dbReference type="PROSITE" id="PS50923">
    <property type="entry name" value="SUSHI"/>
    <property type="match status" value="1"/>
</dbReference>
<feature type="signal peptide" evidence="11">
    <location>
        <begin position="1"/>
        <end position="19"/>
    </location>
</feature>
<keyword evidence="5 11" id="KW-0732">Signal</keyword>
<sequence length="663" mass="74766">MATIVLLIVVLLTFQILSCREMCPPLPNLEWGNYVKVSEKVVRVECHPSYEYYHPKYPTGDVQVVTCRRGKWDDPHPKCLAKPLHCLPPGNIDNGYIFRGDPPYAPDSEVLYRCYDGYKLVGPEKITCKYPHYVWSDQLPECIEKLLPMVQLAEDLEKHLVDRLDQFDAGRVIDHNVEFHGLDLFLVFDKSSSIDSSDFLEGIKFAKFLIEHFKVANGDINKVGGTRLAVHTFGDKQKQELSLDDESISSTEAALEKLDTIKCGDFCEGGTNMADVLKSINFIAEKGLRKQAKKVLFLTSDGSPTSDPSIPKPVTYYMDELKKKGFEIYIVGIGQDINFQLLVSLSSTPPSEHLFLLEEFRDFSDVMDLIRNGTAEPPPPPPYKCGYIANRFYKIRELGKNGLVKLGSWPWLAAVVVRDYASSGSRFACSGVLICQNWVLTTAQCVTDIKGEQFNPADVYVILSEDNLEKSNSREQNFYAVEIIRHKQFVNDNKMIRNDLALIKLNEKAEINDYSRIACILDNAHDFSSRAGETAYMIGWLVKTGEQARLTVEPVREFNAQQVQLEINGMDVCEANKPDKYKCDDYHLLSGNAGHEPSEKCKGIDMGSPLLMADSTGRRMSVVGVATYVEGCTLDTKLAFFTRVSAYYDWIREATGFCTDDYE</sequence>
<dbReference type="InterPro" id="IPR043504">
    <property type="entry name" value="Peptidase_S1_PA_chymotrypsin"/>
</dbReference>
<dbReference type="CDD" id="cd00190">
    <property type="entry name" value="Tryp_SPc"/>
    <property type="match status" value="1"/>
</dbReference>
<feature type="domain" description="Sushi" evidence="14">
    <location>
        <begin position="84"/>
        <end position="144"/>
    </location>
</feature>
<evidence type="ECO:0000313" key="15">
    <source>
        <dbReference type="EMBL" id="MUP40824.1"/>
    </source>
</evidence>
<feature type="domain" description="VWFA" evidence="12">
    <location>
        <begin position="183"/>
        <end position="370"/>
    </location>
</feature>
<name>A0A646QGK0_9MYRI</name>
<dbReference type="SUPFAM" id="SSF50494">
    <property type="entry name" value="Trypsin-like serine proteases"/>
    <property type="match status" value="1"/>
</dbReference>
<dbReference type="PANTHER" id="PTHR46393:SF7">
    <property type="entry name" value="COMPLEMENT C2"/>
    <property type="match status" value="1"/>
</dbReference>
<dbReference type="GO" id="GO:0009986">
    <property type="term" value="C:cell surface"/>
    <property type="evidence" value="ECO:0007669"/>
    <property type="project" value="UniProtKB-SubCell"/>
</dbReference>
<protein>
    <recommendedName>
        <fullName evidence="9">C3/C5 convertase</fullName>
    </recommendedName>
</protein>
<dbReference type="PANTHER" id="PTHR46393">
    <property type="entry name" value="SUSHI DOMAIN-CONTAINING PROTEIN"/>
    <property type="match status" value="1"/>
</dbReference>
<dbReference type="InterPro" id="IPR001254">
    <property type="entry name" value="Trypsin_dom"/>
</dbReference>
<evidence type="ECO:0000256" key="9">
    <source>
        <dbReference type="ARBA" id="ARBA00029636"/>
    </source>
</evidence>
<dbReference type="SUPFAM" id="SSF53300">
    <property type="entry name" value="vWA-like"/>
    <property type="match status" value="1"/>
</dbReference>
<reference evidence="15" key="1">
    <citation type="submission" date="2018-11" db="EMBL/GenBank/DDBJ databases">
        <title>Venom-gland transcriptomics and venom proteomics of the Florida green centipede (Hemiscolopendra marginata) reveal sex-based variation in a centipede venom.</title>
        <authorList>
            <person name="Nystrom G.S."/>
            <person name="Ward M.J."/>
            <person name="Ellsworth S.A."/>
            <person name="Rokyta D.R."/>
        </authorList>
    </citation>
    <scope>NUCLEOTIDE SEQUENCE</scope>
    <source>
        <tissue evidence="15">Venom gland</tissue>
    </source>
</reference>
<evidence type="ECO:0000256" key="6">
    <source>
        <dbReference type="ARBA" id="ARBA00022737"/>
    </source>
</evidence>
<evidence type="ECO:0000256" key="8">
    <source>
        <dbReference type="ARBA" id="ARBA00023180"/>
    </source>
</evidence>
<dbReference type="PROSITE" id="PS50234">
    <property type="entry name" value="VWFA"/>
    <property type="match status" value="1"/>
</dbReference>
<keyword evidence="6" id="KW-0677">Repeat</keyword>
<dbReference type="Pfam" id="PF00092">
    <property type="entry name" value="VWA"/>
    <property type="match status" value="1"/>
</dbReference>
<dbReference type="InterPro" id="IPR002035">
    <property type="entry name" value="VWF_A"/>
</dbReference>
<proteinExistence type="predicted"/>
<evidence type="ECO:0000256" key="10">
    <source>
        <dbReference type="PROSITE-ProRule" id="PRU00302"/>
    </source>
</evidence>
<feature type="domain" description="Peptidase S1" evidence="13">
    <location>
        <begin position="397"/>
        <end position="656"/>
    </location>
</feature>
<comment type="subcellular location">
    <subcellularLocation>
        <location evidence="3">Cell surface</location>
    </subcellularLocation>
</comment>
<keyword evidence="7" id="KW-1015">Disulfide bond</keyword>
<dbReference type="PROSITE" id="PS50240">
    <property type="entry name" value="TRYPSIN_DOM"/>
    <property type="match status" value="1"/>
</dbReference>
<dbReference type="EMBL" id="GHBY01000647">
    <property type="protein sequence ID" value="MUP40824.1"/>
    <property type="molecule type" value="Transcribed_RNA"/>
</dbReference>
<comment type="cofactor">
    <cofactor evidence="2">
        <name>Mg(2+)</name>
        <dbReference type="ChEBI" id="CHEBI:18420"/>
    </cofactor>
</comment>
<dbReference type="Gene3D" id="2.10.70.10">
    <property type="entry name" value="Complement Module, domain 1"/>
    <property type="match status" value="1"/>
</dbReference>
<evidence type="ECO:0000259" key="13">
    <source>
        <dbReference type="PROSITE" id="PS50240"/>
    </source>
</evidence>
<keyword evidence="4 10" id="KW-0768">Sushi</keyword>
<dbReference type="Pfam" id="PF00084">
    <property type="entry name" value="Sushi"/>
    <property type="match status" value="1"/>
</dbReference>